<dbReference type="InterPro" id="IPR051062">
    <property type="entry name" value="Topoisomerase_IB"/>
</dbReference>
<name>A0ABV8AKD2_9FLAO</name>
<dbReference type="Gene3D" id="3.90.15.10">
    <property type="entry name" value="Topoisomerase I, Chain A, domain 3"/>
    <property type="match status" value="1"/>
</dbReference>
<sequence length="359" mass="41824">MNTEAINLDVVKQLYKEPQDMVDSFDLIYTSDDLLTVTRERKGKSFVYRHSGRKISSKKILDRINQLVIPPNWTDVRIAYDERAHLQAVGRDAKNRKQYRYHPRWNALRNKTKFFKMSAFGAKLPKIRAQVDKDLALKEWTQRKTLALVVRLMEETHIRIGNEQYAKRNKTYGLTTMRTKHVNLFKNKLKFEFVGKRGKAHSITLKNKKLIRLVNQCEEIPGWELFKFYDEKGTKQTIESSMVNQYIHDLTGQLFTAKDYRTWGASIIAFETLKFLGIPKDEKTIDKNLLAAVDEARQALGNTRTVLRKYYLHPHIVNSYKDGSIASAFNIADSIENDPYFSASEKAMLQLIKAYHPKI</sequence>
<feature type="domain" description="DNA topoisomerase I catalytic core eukaryotic-type" evidence="7">
    <location>
        <begin position="108"/>
        <end position="322"/>
    </location>
</feature>
<dbReference type="RefSeq" id="WP_386102045.1">
    <property type="nucleotide sequence ID" value="NZ_JBHSAT010000023.1"/>
</dbReference>
<dbReference type="InterPro" id="IPR001631">
    <property type="entry name" value="TopoI"/>
</dbReference>
<evidence type="ECO:0000256" key="2">
    <source>
        <dbReference type="ARBA" id="ARBA00006645"/>
    </source>
</evidence>
<dbReference type="InterPro" id="IPR014711">
    <property type="entry name" value="TopoI_cat_a-hlx-sub_euk"/>
</dbReference>
<evidence type="ECO:0000313" key="10">
    <source>
        <dbReference type="Proteomes" id="UP001595812"/>
    </source>
</evidence>
<evidence type="ECO:0000256" key="5">
    <source>
        <dbReference type="ARBA" id="ARBA00023125"/>
    </source>
</evidence>
<evidence type="ECO:0000259" key="7">
    <source>
        <dbReference type="Pfam" id="PF01028"/>
    </source>
</evidence>
<proteinExistence type="inferred from homology"/>
<dbReference type="Proteomes" id="UP001595812">
    <property type="component" value="Unassembled WGS sequence"/>
</dbReference>
<reference evidence="10" key="1">
    <citation type="journal article" date="2019" name="Int. J. Syst. Evol. Microbiol.">
        <title>The Global Catalogue of Microorganisms (GCM) 10K type strain sequencing project: providing services to taxonomists for standard genome sequencing and annotation.</title>
        <authorList>
            <consortium name="The Broad Institute Genomics Platform"/>
            <consortium name="The Broad Institute Genome Sequencing Center for Infectious Disease"/>
            <person name="Wu L."/>
            <person name="Ma J."/>
        </authorList>
    </citation>
    <scope>NUCLEOTIDE SEQUENCE [LARGE SCALE GENOMIC DNA]</scope>
    <source>
        <strain evidence="10">CECT 8979</strain>
    </source>
</reference>
<gene>
    <name evidence="9" type="ORF">ACFOSX_13150</name>
</gene>
<dbReference type="Pfam" id="PF01028">
    <property type="entry name" value="Topoisom_I"/>
    <property type="match status" value="1"/>
</dbReference>
<comment type="similarity">
    <text evidence="2">Belongs to the type IB topoisomerase family.</text>
</comment>
<dbReference type="SUPFAM" id="SSF56349">
    <property type="entry name" value="DNA breaking-rejoining enzymes"/>
    <property type="match status" value="1"/>
</dbReference>
<evidence type="ECO:0000259" key="8">
    <source>
        <dbReference type="Pfam" id="PF21338"/>
    </source>
</evidence>
<keyword evidence="4" id="KW-0799">Topoisomerase</keyword>
<dbReference type="InterPro" id="IPR049331">
    <property type="entry name" value="Top1B_N_bact"/>
</dbReference>
<evidence type="ECO:0000313" key="9">
    <source>
        <dbReference type="EMBL" id="MFC3878180.1"/>
    </source>
</evidence>
<comment type="caution">
    <text evidence="9">The sequence shown here is derived from an EMBL/GenBank/DDBJ whole genome shotgun (WGS) entry which is preliminary data.</text>
</comment>
<dbReference type="InterPro" id="IPR035447">
    <property type="entry name" value="DNA_topo_I_N_sf"/>
</dbReference>
<dbReference type="Gene3D" id="1.10.132.120">
    <property type="match status" value="1"/>
</dbReference>
<dbReference type="PRINTS" id="PR00416">
    <property type="entry name" value="EUTPISMRASEI"/>
</dbReference>
<evidence type="ECO:0000256" key="3">
    <source>
        <dbReference type="ARBA" id="ARBA00012891"/>
    </source>
</evidence>
<evidence type="ECO:0000256" key="1">
    <source>
        <dbReference type="ARBA" id="ARBA00000213"/>
    </source>
</evidence>
<dbReference type="InterPro" id="IPR013500">
    <property type="entry name" value="TopoI_cat_euk"/>
</dbReference>
<dbReference type="Gene3D" id="3.30.66.10">
    <property type="entry name" value="DNA topoisomerase I domain"/>
    <property type="match status" value="1"/>
</dbReference>
<dbReference type="Pfam" id="PF21338">
    <property type="entry name" value="Top1B_N_bact"/>
    <property type="match status" value="1"/>
</dbReference>
<dbReference type="SUPFAM" id="SSF55869">
    <property type="entry name" value="DNA topoisomerase I domain"/>
    <property type="match status" value="1"/>
</dbReference>
<dbReference type="EMBL" id="JBHSAT010000023">
    <property type="protein sequence ID" value="MFC3878180.1"/>
    <property type="molecule type" value="Genomic_DNA"/>
</dbReference>
<dbReference type="PANTHER" id="PTHR10290:SF3">
    <property type="entry name" value="DNA TOPOISOMERASE 1"/>
    <property type="match status" value="1"/>
</dbReference>
<accession>A0ABV8AKD2</accession>
<keyword evidence="6" id="KW-0413">Isomerase</keyword>
<keyword evidence="5" id="KW-0238">DNA-binding</keyword>
<evidence type="ECO:0000256" key="4">
    <source>
        <dbReference type="ARBA" id="ARBA00023029"/>
    </source>
</evidence>
<protein>
    <recommendedName>
        <fullName evidence="3">DNA topoisomerase</fullName>
        <ecNumber evidence="3">5.6.2.1</ecNumber>
    </recommendedName>
</protein>
<organism evidence="9 10">
    <name type="scientific">Winogradskyella maritima</name>
    <dbReference type="NCBI Taxonomy" id="1517766"/>
    <lineage>
        <taxon>Bacteria</taxon>
        <taxon>Pseudomonadati</taxon>
        <taxon>Bacteroidota</taxon>
        <taxon>Flavobacteriia</taxon>
        <taxon>Flavobacteriales</taxon>
        <taxon>Flavobacteriaceae</taxon>
        <taxon>Winogradskyella</taxon>
    </lineage>
</organism>
<evidence type="ECO:0000256" key="6">
    <source>
        <dbReference type="ARBA" id="ARBA00023235"/>
    </source>
</evidence>
<dbReference type="EC" id="5.6.2.1" evidence="3"/>
<keyword evidence="10" id="KW-1185">Reference proteome</keyword>
<dbReference type="InterPro" id="IPR011010">
    <property type="entry name" value="DNA_brk_join_enz"/>
</dbReference>
<comment type="catalytic activity">
    <reaction evidence="1">
        <text>ATP-independent breakage of single-stranded DNA, followed by passage and rejoining.</text>
        <dbReference type="EC" id="5.6.2.1"/>
    </reaction>
</comment>
<dbReference type="PROSITE" id="PS52038">
    <property type="entry name" value="TOPO_IB_2"/>
    <property type="match status" value="1"/>
</dbReference>
<dbReference type="PANTHER" id="PTHR10290">
    <property type="entry name" value="DNA TOPOISOMERASE I"/>
    <property type="match status" value="1"/>
</dbReference>
<feature type="domain" description="DNA topoisomerase IB N-terminal" evidence="8">
    <location>
        <begin position="46"/>
        <end position="92"/>
    </location>
</feature>